<dbReference type="EMBL" id="JBBYHR010000004">
    <property type="protein sequence ID" value="MEL1244466.1"/>
    <property type="molecule type" value="Genomic_DNA"/>
</dbReference>
<gene>
    <name evidence="2" type="ORF">AAEO56_09355</name>
</gene>
<proteinExistence type="predicted"/>
<dbReference type="InterPro" id="IPR016786">
    <property type="entry name" value="YdeI_bac"/>
</dbReference>
<keyword evidence="3" id="KW-1185">Reference proteome</keyword>
<sequence length="192" mass="21853">MEQPKKTWNKEHLWPGGLDALKTIINTTGLVETTKWGGPIYTYNGKNVLAIGGFTNYFAVWFHKGVFLKDPAGVLINAQEGTTKSLRQWRFTDIRQIDEKLLLEYISEAIEVEKAGLAIKPEPKEFPMPEVLQKELDASPEMAEAFAKLSLYKQKEFLEFIGSAKRLETQVARMEKSRPMIMAGIGLNDKYR</sequence>
<dbReference type="SUPFAM" id="SSF159888">
    <property type="entry name" value="YdhG-like"/>
    <property type="match status" value="1"/>
</dbReference>
<evidence type="ECO:0000313" key="3">
    <source>
        <dbReference type="Proteomes" id="UP001464555"/>
    </source>
</evidence>
<dbReference type="InterPro" id="IPR014922">
    <property type="entry name" value="YdhG-like"/>
</dbReference>
<protein>
    <submittedName>
        <fullName evidence="2">DUF1801 domain-containing protein</fullName>
    </submittedName>
</protein>
<dbReference type="Proteomes" id="UP001464555">
    <property type="component" value="Unassembled WGS sequence"/>
</dbReference>
<dbReference type="Gene3D" id="3.90.1150.200">
    <property type="match status" value="1"/>
</dbReference>
<dbReference type="Pfam" id="PF13376">
    <property type="entry name" value="OmdA"/>
    <property type="match status" value="1"/>
</dbReference>
<organism evidence="2 3">
    <name type="scientific">Flavobacterium arundinis</name>
    <dbReference type="NCBI Taxonomy" id="3139143"/>
    <lineage>
        <taxon>Bacteria</taxon>
        <taxon>Pseudomonadati</taxon>
        <taxon>Bacteroidota</taxon>
        <taxon>Flavobacteriia</taxon>
        <taxon>Flavobacteriales</taxon>
        <taxon>Flavobacteriaceae</taxon>
        <taxon>Flavobacterium</taxon>
    </lineage>
</organism>
<comment type="caution">
    <text evidence="2">The sequence shown here is derived from an EMBL/GenBank/DDBJ whole genome shotgun (WGS) entry which is preliminary data.</text>
</comment>
<feature type="domain" description="YdhG-like" evidence="1">
    <location>
        <begin position="18"/>
        <end position="110"/>
    </location>
</feature>
<dbReference type="Pfam" id="PF08818">
    <property type="entry name" value="DUF1801"/>
    <property type="match status" value="1"/>
</dbReference>
<reference evidence="2 3" key="1">
    <citation type="submission" date="2024-04" db="EMBL/GenBank/DDBJ databases">
        <title>Flavobacterium sp. DGU11 16S ribosomal RNA gene Genome sequencing and assembly.</title>
        <authorList>
            <person name="Park S."/>
        </authorList>
    </citation>
    <scope>NUCLEOTIDE SEQUENCE [LARGE SCALE GENOMIC DNA]</scope>
    <source>
        <strain evidence="2 3">DGU11</strain>
    </source>
</reference>
<dbReference type="PIRSF" id="PIRSF021308">
    <property type="entry name" value="UCP021308"/>
    <property type="match status" value="1"/>
</dbReference>
<evidence type="ECO:0000259" key="1">
    <source>
        <dbReference type="Pfam" id="PF08818"/>
    </source>
</evidence>
<dbReference type="RefSeq" id="WP_341696783.1">
    <property type="nucleotide sequence ID" value="NZ_JBBYHR010000004.1"/>
</dbReference>
<accession>A0ABU9HWV5</accession>
<name>A0ABU9HWV5_9FLAO</name>
<evidence type="ECO:0000313" key="2">
    <source>
        <dbReference type="EMBL" id="MEL1244466.1"/>
    </source>
</evidence>